<accession>A0ABX2AXU2</accession>
<keyword evidence="3" id="KW-1185">Reference proteome</keyword>
<dbReference type="Pfam" id="PF10263">
    <property type="entry name" value="SprT-like"/>
    <property type="match status" value="1"/>
</dbReference>
<dbReference type="InterPro" id="IPR006640">
    <property type="entry name" value="SprT-like_domain"/>
</dbReference>
<evidence type="ECO:0000313" key="3">
    <source>
        <dbReference type="Proteomes" id="UP001193734"/>
    </source>
</evidence>
<dbReference type="GeneID" id="82157904"/>
<dbReference type="EMBL" id="JABKKE010000014">
    <property type="protein sequence ID" value="NPE14461.1"/>
    <property type="molecule type" value="Genomic_DNA"/>
</dbReference>
<organism evidence="2 3">
    <name type="scientific">Xylanibacter rodentium</name>
    <dbReference type="NCBI Taxonomy" id="2736289"/>
    <lineage>
        <taxon>Bacteria</taxon>
        <taxon>Pseudomonadati</taxon>
        <taxon>Bacteroidota</taxon>
        <taxon>Bacteroidia</taxon>
        <taxon>Bacteroidales</taxon>
        <taxon>Prevotellaceae</taxon>
        <taxon>Xylanibacter</taxon>
    </lineage>
</organism>
<gene>
    <name evidence="2" type="ORF">HPS55_09005</name>
</gene>
<dbReference type="InterPro" id="IPR044245">
    <property type="entry name" value="Spartan"/>
</dbReference>
<evidence type="ECO:0000259" key="1">
    <source>
        <dbReference type="Pfam" id="PF10263"/>
    </source>
</evidence>
<proteinExistence type="predicted"/>
<protein>
    <submittedName>
        <fullName evidence="2">SprT domain-containing protein</fullName>
    </submittedName>
</protein>
<comment type="caution">
    <text evidence="2">The sequence shown here is derived from an EMBL/GenBank/DDBJ whole genome shotgun (WGS) entry which is preliminary data.</text>
</comment>
<dbReference type="PANTHER" id="PTHR21220:SF0">
    <property type="entry name" value="DNA-DEPENDENT METALLOPROTEASE SPRTN"/>
    <property type="match status" value="1"/>
</dbReference>
<sequence length="211" mass="24562">MDITTDILAIYFDKFNKAYFDGKLPVPRFAVTNSRTILGQFICTRERRKILRPSVCTGFTIKVSRYYDITERDYHNILLHEMIHYHIAYHGMRDTSPHGVLFKRMMNTLNSHGWHITVSTNTRQWAVAEANRKAQYNVLTLTATDGRQFVSVVNPSYIAHVDSIAAQSPMIKSRQWYVSANDYFASFPLTRSLRGRRVSRSEMERIMAMLE</sequence>
<dbReference type="PANTHER" id="PTHR21220">
    <property type="entry name" value="DNA-DEPENDENT METALLOPROTEASE SPRTN"/>
    <property type="match status" value="1"/>
</dbReference>
<reference evidence="2 3" key="1">
    <citation type="submission" date="2020-05" db="EMBL/GenBank/DDBJ databases">
        <title>Distinct polysaccharide utilization as determinants for interspecies competition between intestinal Prevotella spp.</title>
        <authorList>
            <person name="Galvez E.J.C."/>
            <person name="Iljazovic A."/>
            <person name="Strowig T."/>
        </authorList>
    </citation>
    <scope>NUCLEOTIDE SEQUENCE [LARGE SCALE GENOMIC DNA]</scope>
    <source>
        <strain evidence="2 3">PROD</strain>
    </source>
</reference>
<dbReference type="Proteomes" id="UP001193734">
    <property type="component" value="Unassembled WGS sequence"/>
</dbReference>
<feature type="domain" description="SprT-like" evidence="1">
    <location>
        <begin position="11"/>
        <end position="116"/>
    </location>
</feature>
<dbReference type="RefSeq" id="WP_172177830.1">
    <property type="nucleotide sequence ID" value="NZ_CASGIA010000044.1"/>
</dbReference>
<name>A0ABX2AXU2_9BACT</name>
<evidence type="ECO:0000313" key="2">
    <source>
        <dbReference type="EMBL" id="NPE14461.1"/>
    </source>
</evidence>